<dbReference type="InterPro" id="IPR037066">
    <property type="entry name" value="Plug_dom_sf"/>
</dbReference>
<dbReference type="Pfam" id="PF07715">
    <property type="entry name" value="Plug"/>
    <property type="match status" value="1"/>
</dbReference>
<name>A0A2M9B5I8_9BACT</name>
<comment type="caution">
    <text evidence="6">The sequence shown here is derived from an EMBL/GenBank/DDBJ whole genome shotgun (WGS) entry which is preliminary data.</text>
</comment>
<keyword evidence="3" id="KW-0998">Cell outer membrane</keyword>
<evidence type="ECO:0000256" key="1">
    <source>
        <dbReference type="ARBA" id="ARBA00004442"/>
    </source>
</evidence>
<evidence type="ECO:0000256" key="2">
    <source>
        <dbReference type="ARBA" id="ARBA00023136"/>
    </source>
</evidence>
<evidence type="ECO:0000256" key="3">
    <source>
        <dbReference type="ARBA" id="ARBA00023237"/>
    </source>
</evidence>
<keyword evidence="4" id="KW-0732">Signal</keyword>
<proteinExistence type="predicted"/>
<dbReference type="InterPro" id="IPR023997">
    <property type="entry name" value="TonB-dep_OMP_SusC/RagA_CS"/>
</dbReference>
<dbReference type="GO" id="GO:0009279">
    <property type="term" value="C:cell outer membrane"/>
    <property type="evidence" value="ECO:0007669"/>
    <property type="project" value="UniProtKB-SubCell"/>
</dbReference>
<accession>A0A2M9B5I8</accession>
<dbReference type="SUPFAM" id="SSF56935">
    <property type="entry name" value="Porins"/>
    <property type="match status" value="1"/>
</dbReference>
<organism evidence="6 7">
    <name type="scientific">Hymenobacter chitinivorans DSM 11115</name>
    <dbReference type="NCBI Taxonomy" id="1121954"/>
    <lineage>
        <taxon>Bacteria</taxon>
        <taxon>Pseudomonadati</taxon>
        <taxon>Bacteroidota</taxon>
        <taxon>Cytophagia</taxon>
        <taxon>Cytophagales</taxon>
        <taxon>Hymenobacteraceae</taxon>
        <taxon>Hymenobacter</taxon>
    </lineage>
</organism>
<keyword evidence="6" id="KW-0675">Receptor</keyword>
<dbReference type="Gene3D" id="2.170.130.10">
    <property type="entry name" value="TonB-dependent receptor, plug domain"/>
    <property type="match status" value="1"/>
</dbReference>
<dbReference type="AlphaFoldDB" id="A0A2M9B5I8"/>
<evidence type="ECO:0000259" key="5">
    <source>
        <dbReference type="Pfam" id="PF07715"/>
    </source>
</evidence>
<evidence type="ECO:0000313" key="7">
    <source>
        <dbReference type="Proteomes" id="UP000228535"/>
    </source>
</evidence>
<feature type="chain" id="PRO_5014948478" evidence="4">
    <location>
        <begin position="23"/>
        <end position="885"/>
    </location>
</feature>
<feature type="signal peptide" evidence="4">
    <location>
        <begin position="1"/>
        <end position="22"/>
    </location>
</feature>
<keyword evidence="7" id="KW-1185">Reference proteome</keyword>
<dbReference type="InterPro" id="IPR036942">
    <property type="entry name" value="Beta-barrel_TonB_sf"/>
</dbReference>
<gene>
    <name evidence="6" type="ORF">CLV45_3864</name>
</gene>
<dbReference type="Gene3D" id="2.40.170.20">
    <property type="entry name" value="TonB-dependent receptor, beta-barrel domain"/>
    <property type="match status" value="1"/>
</dbReference>
<sequence length="885" mass="96171">MTRILPFRILLLTASAASAVQAQQPDSPARPAADSSRIISCGYTVTEVHIGIPAFTTIQPALSRVAGVQVTPYSGAPGAWATIRIRGATNLTGSSQPLYVVDGVPVYNTDVTPELWAERSSFLQSSNNGNYPNIPTPSTPGANPLLDLPVEDVAQITVLRGAAATAQYGMQGSNGVILITTRQGADGRTTAQPSLRVRYSGWGGVQQVRQRYDLLNGRQYAELANAAAASSFGRPLPYSTADLSSLQEVDWQDELFRPAAVQSHNLSVDGLAHNTRYYAAADYLNQAGVIVKSGMSRGSLRFNLDQQLTQKLSVGLRASASQTDQHYPGQELDAGPLVQRYLLGIPAVPARTSSSYSPPTPRFALDDYSQTARTRRLVTQLNATYQFSPSLSLTARGSREKMDAEGLGYSPNGFGSGAVPVEHTSTSTTTARNWVVAAALRYEHTFREQHAVTAALNYLRQQDQRTLDYTLQSVYGFGSFKSEEKRLAIHSPSVVAGYTYAGRYEVQASMRTEFASGKNANDRKVWLPGGQLSWHINKESFLADQDRLTDLMLWAGSGKTSSFFGFDRTTHHDAGLRAGLLGGLLTLEVAAYQRRTTRAQGAFLVTIPSSSGFSTFYTFPNVTLLNKGLEFTAGGSWRIGPVSGTSQLSAATNHNEVTELKPGDDFIRIVPSSLAVGQPVSRFRVYEADGTFPVGHPSAGQQRYADRNNDGRRDFGDIYDEGTGLPRYSLNFSQQLRLKRFQLDAQFDGLFGYQIQNSLLLRLDAPSGFANSSVRALNYWTPANQATSVPRPGFADFSYPVPTNEDLENGSHVRLSQLSLSYEVLTTDTRKISVWVGGQNLFVTGPYRGFDPNVSSGGAGPYYAGQDSGGYPVARMWQLGLRGQF</sequence>
<feature type="domain" description="TonB-dependent receptor plug" evidence="5">
    <location>
        <begin position="53"/>
        <end position="176"/>
    </location>
</feature>
<dbReference type="EMBL" id="PGFA01000003">
    <property type="protein sequence ID" value="PJJ53205.1"/>
    <property type="molecule type" value="Genomic_DNA"/>
</dbReference>
<dbReference type="NCBIfam" id="TIGR04057">
    <property type="entry name" value="SusC_RagA_signa"/>
    <property type="match status" value="1"/>
</dbReference>
<dbReference type="InterPro" id="IPR012910">
    <property type="entry name" value="Plug_dom"/>
</dbReference>
<protein>
    <submittedName>
        <fullName evidence="6">TonB-dependent SusC/RagA subfamily outer membrane receptor</fullName>
    </submittedName>
</protein>
<reference evidence="6 7" key="1">
    <citation type="submission" date="2017-11" db="EMBL/GenBank/DDBJ databases">
        <title>Genomic Encyclopedia of Archaeal and Bacterial Type Strains, Phase II (KMG-II): From Individual Species to Whole Genera.</title>
        <authorList>
            <person name="Goeker M."/>
        </authorList>
    </citation>
    <scope>NUCLEOTIDE SEQUENCE [LARGE SCALE GENOMIC DNA]</scope>
    <source>
        <strain evidence="6 7">DSM 11115</strain>
    </source>
</reference>
<keyword evidence="2" id="KW-0472">Membrane</keyword>
<evidence type="ECO:0000313" key="6">
    <source>
        <dbReference type="EMBL" id="PJJ53205.1"/>
    </source>
</evidence>
<comment type="subcellular location">
    <subcellularLocation>
        <location evidence="1">Cell outer membrane</location>
    </subcellularLocation>
</comment>
<dbReference type="Proteomes" id="UP000228535">
    <property type="component" value="Unassembled WGS sequence"/>
</dbReference>
<evidence type="ECO:0000256" key="4">
    <source>
        <dbReference type="SAM" id="SignalP"/>
    </source>
</evidence>